<dbReference type="Proteomes" id="UP000535589">
    <property type="component" value="Unassembled WGS sequence"/>
</dbReference>
<comment type="caution">
    <text evidence="4">The sequence shown here is derived from an EMBL/GenBank/DDBJ whole genome shotgun (WGS) entry which is preliminary data.</text>
</comment>
<dbReference type="PANTHER" id="PTHR12151">
    <property type="entry name" value="ELECTRON TRANSPORT PROTIN SCO1/SENC FAMILY MEMBER"/>
    <property type="match status" value="1"/>
</dbReference>
<accession>A0A7X8YG21</accession>
<dbReference type="AlphaFoldDB" id="A0A7X8YG21"/>
<sequence length="183" mass="20222">MPTLMTTNANAAPLRFELQQANVGTVTEKQWPNQYLFIAIGYTSCPEICPTTALDMAGVMHRLGDKAQWVTPLFISIDPHRDTPENIAQYVQYFHPKLVGLVGNDAQTKAVAKSLRATYGYSRDGKPVYAPLPKLYEVFHSTYLYLYGPDGELVDVYGYGDGAEKIANAMIAELPATAREATQ</sequence>
<keyword evidence="2" id="KW-0479">Metal-binding</keyword>
<evidence type="ECO:0000256" key="3">
    <source>
        <dbReference type="PIRSR" id="PIRSR603782-2"/>
    </source>
</evidence>
<dbReference type="InterPro" id="IPR036249">
    <property type="entry name" value="Thioredoxin-like_sf"/>
</dbReference>
<dbReference type="Pfam" id="PF02630">
    <property type="entry name" value="SCO1-SenC"/>
    <property type="match status" value="1"/>
</dbReference>
<feature type="binding site" evidence="2">
    <location>
        <position position="140"/>
    </location>
    <ligand>
        <name>Cu cation</name>
        <dbReference type="ChEBI" id="CHEBI:23378"/>
    </ligand>
</feature>
<feature type="binding site" evidence="2">
    <location>
        <position position="45"/>
    </location>
    <ligand>
        <name>Cu cation</name>
        <dbReference type="ChEBI" id="CHEBI:23378"/>
    </ligand>
</feature>
<gene>
    <name evidence="4" type="ORF">HGP28_03305</name>
</gene>
<keyword evidence="5" id="KW-1185">Reference proteome</keyword>
<evidence type="ECO:0000313" key="5">
    <source>
        <dbReference type="Proteomes" id="UP000535589"/>
    </source>
</evidence>
<keyword evidence="3" id="KW-1015">Disulfide bond</keyword>
<proteinExistence type="inferred from homology"/>
<dbReference type="SUPFAM" id="SSF52833">
    <property type="entry name" value="Thioredoxin-like"/>
    <property type="match status" value="1"/>
</dbReference>
<dbReference type="PANTHER" id="PTHR12151:SF25">
    <property type="entry name" value="LINALOOL DEHYDRATASE_ISOMERASE DOMAIN-CONTAINING PROTEIN"/>
    <property type="match status" value="1"/>
</dbReference>
<keyword evidence="2" id="KW-0186">Copper</keyword>
<evidence type="ECO:0000256" key="2">
    <source>
        <dbReference type="PIRSR" id="PIRSR603782-1"/>
    </source>
</evidence>
<evidence type="ECO:0000313" key="4">
    <source>
        <dbReference type="EMBL" id="NLS11917.1"/>
    </source>
</evidence>
<feature type="disulfide bond" description="Redox-active" evidence="3">
    <location>
        <begin position="45"/>
        <end position="49"/>
    </location>
</feature>
<protein>
    <submittedName>
        <fullName evidence="4">SCO family protein</fullName>
    </submittedName>
</protein>
<name>A0A7X8YG21_9VIBR</name>
<dbReference type="GO" id="GO:0046872">
    <property type="term" value="F:metal ion binding"/>
    <property type="evidence" value="ECO:0007669"/>
    <property type="project" value="UniProtKB-KW"/>
</dbReference>
<evidence type="ECO:0000256" key="1">
    <source>
        <dbReference type="ARBA" id="ARBA00010996"/>
    </source>
</evidence>
<dbReference type="CDD" id="cd02968">
    <property type="entry name" value="SCO"/>
    <property type="match status" value="1"/>
</dbReference>
<dbReference type="EMBL" id="JABAIK010000002">
    <property type="protein sequence ID" value="NLS11917.1"/>
    <property type="molecule type" value="Genomic_DNA"/>
</dbReference>
<feature type="binding site" evidence="2">
    <location>
        <position position="49"/>
    </location>
    <ligand>
        <name>Cu cation</name>
        <dbReference type="ChEBI" id="CHEBI:23378"/>
    </ligand>
</feature>
<comment type="similarity">
    <text evidence="1">Belongs to the SCO1/2 family.</text>
</comment>
<dbReference type="Gene3D" id="3.40.30.10">
    <property type="entry name" value="Glutaredoxin"/>
    <property type="match status" value="1"/>
</dbReference>
<organism evidence="4 5">
    <name type="scientific">Vibrio agarilyticus</name>
    <dbReference type="NCBI Taxonomy" id="2726741"/>
    <lineage>
        <taxon>Bacteria</taxon>
        <taxon>Pseudomonadati</taxon>
        <taxon>Pseudomonadota</taxon>
        <taxon>Gammaproteobacteria</taxon>
        <taxon>Vibrionales</taxon>
        <taxon>Vibrionaceae</taxon>
        <taxon>Vibrio</taxon>
    </lineage>
</organism>
<reference evidence="4 5" key="1">
    <citation type="submission" date="2020-04" db="EMBL/GenBank/DDBJ databases">
        <title>Vibrio sp. SM6, a novel species isolated from seawater.</title>
        <authorList>
            <person name="Wang X."/>
        </authorList>
    </citation>
    <scope>NUCLEOTIDE SEQUENCE [LARGE SCALE GENOMIC DNA]</scope>
    <source>
        <strain evidence="4 5">SM6</strain>
    </source>
</reference>
<dbReference type="InterPro" id="IPR003782">
    <property type="entry name" value="SCO1/SenC"/>
</dbReference>